<reference evidence="6" key="1">
    <citation type="submission" date="2025-08" db="UniProtKB">
        <authorList>
            <consortium name="RefSeq"/>
        </authorList>
    </citation>
    <scope>IDENTIFICATION</scope>
    <source>
        <tissue evidence="6">Tentacle</tissue>
    </source>
</reference>
<dbReference type="RefSeq" id="XP_031553477.1">
    <property type="nucleotide sequence ID" value="XM_031697617.1"/>
</dbReference>
<dbReference type="SUPFAM" id="SSF49723">
    <property type="entry name" value="Lipase/lipooxygenase domain (PLAT/LH2 domain)"/>
    <property type="match status" value="1"/>
</dbReference>
<accession>A0A6P8HLC6</accession>
<feature type="unsure residue" description="I or L" evidence="6">
    <location>
        <position position="102"/>
    </location>
</feature>
<keyword evidence="5" id="KW-1185">Reference proteome</keyword>
<keyword evidence="2" id="KW-0732">Signal</keyword>
<dbReference type="AlphaFoldDB" id="A0A6P8HLC6"/>
<protein>
    <submittedName>
        <fullName evidence="6">Uncharacterized protein LOC116290558</fullName>
    </submittedName>
</protein>
<dbReference type="OrthoDB" id="5956984at2759"/>
<comment type="caution">
    <text evidence="1">Lacks conserved residue(s) required for the propagation of feature annotation.</text>
</comment>
<name>A0A6P8HLC6_ACTTE</name>
<dbReference type="PROSITE" id="PS50948">
    <property type="entry name" value="PAN"/>
    <property type="match status" value="1"/>
</dbReference>
<dbReference type="PROSITE" id="PS50095">
    <property type="entry name" value="PLAT"/>
    <property type="match status" value="1"/>
</dbReference>
<feature type="signal peptide" evidence="2">
    <location>
        <begin position="1"/>
        <end position="20"/>
    </location>
</feature>
<dbReference type="KEGG" id="aten:116290558"/>
<proteinExistence type="predicted"/>
<evidence type="ECO:0000259" key="3">
    <source>
        <dbReference type="PROSITE" id="PS50095"/>
    </source>
</evidence>
<organism evidence="5 6">
    <name type="scientific">Actinia tenebrosa</name>
    <name type="common">Australian red waratah sea anemone</name>
    <dbReference type="NCBI Taxonomy" id="6105"/>
    <lineage>
        <taxon>Eukaryota</taxon>
        <taxon>Metazoa</taxon>
        <taxon>Cnidaria</taxon>
        <taxon>Anthozoa</taxon>
        <taxon>Hexacorallia</taxon>
        <taxon>Actiniaria</taxon>
        <taxon>Actiniidae</taxon>
        <taxon>Actinia</taxon>
    </lineage>
</organism>
<dbReference type="Proteomes" id="UP000515163">
    <property type="component" value="Unplaced"/>
</dbReference>
<dbReference type="InterPro" id="IPR036392">
    <property type="entry name" value="PLAT/LH2_dom_sf"/>
</dbReference>
<feature type="domain" description="Apple" evidence="4">
    <location>
        <begin position="320"/>
        <end position="399"/>
    </location>
</feature>
<dbReference type="InterPro" id="IPR003609">
    <property type="entry name" value="Pan_app"/>
</dbReference>
<dbReference type="InParanoid" id="A0A6P8HLC6"/>
<evidence type="ECO:0000256" key="2">
    <source>
        <dbReference type="SAM" id="SignalP"/>
    </source>
</evidence>
<evidence type="ECO:0000313" key="6">
    <source>
        <dbReference type="RefSeq" id="XP_031553477.1"/>
    </source>
</evidence>
<sequence length="399" mass="44858">MDRLMKIMFLVLIAAKHNLGEESDVFEVRIFTNEIHNKSADASILVKIYGSLGETVSSAIPSTSSWPEPTSHFGEIGLDVYNVTVTPAIGSPTKILVTQRDLLKQTSWNLNKVLIIDSKAVYYEFLVNQWLNSSSTPTVEVSQEAILSRTYGGPNSVQSRGCIGNGSKVWYRHILSNVYKPAIVTSFYASNATLITSSGNIVTVPREQHYDGSSSPLVVNDDWLELTMALDNDFIAAFNRSREFYFGTSTYVSSESLTTLMSNQKYTWQHFMFNIHYTDSKHENHVRGGNIRKVNQMSTSFCSHLDIDDQDYPQTALFTCQDSDQKIEGHVITNLATRDVRHCGMVCSRHAQCVSFNYCDSSNMSCNSFPSNCELNSSKYGQKSKRGESFKFCVLLRKF</sequence>
<dbReference type="Pfam" id="PF01477">
    <property type="entry name" value="PLAT"/>
    <property type="match status" value="1"/>
</dbReference>
<evidence type="ECO:0000313" key="5">
    <source>
        <dbReference type="Proteomes" id="UP000515163"/>
    </source>
</evidence>
<evidence type="ECO:0000259" key="4">
    <source>
        <dbReference type="PROSITE" id="PS50948"/>
    </source>
</evidence>
<dbReference type="Gene3D" id="2.60.60.20">
    <property type="entry name" value="PLAT/LH2 domain"/>
    <property type="match status" value="1"/>
</dbReference>
<evidence type="ECO:0000256" key="1">
    <source>
        <dbReference type="PROSITE-ProRule" id="PRU00152"/>
    </source>
</evidence>
<feature type="domain" description="PLAT" evidence="3">
    <location>
        <begin position="24"/>
        <end position="145"/>
    </location>
</feature>
<feature type="chain" id="PRO_5027560993" evidence="2">
    <location>
        <begin position="21"/>
        <end position="399"/>
    </location>
</feature>
<dbReference type="InterPro" id="IPR001024">
    <property type="entry name" value="PLAT/LH2_dom"/>
</dbReference>
<gene>
    <name evidence="6" type="primary">LOC116290558</name>
</gene>